<evidence type="ECO:0000313" key="3">
    <source>
        <dbReference type="Proteomes" id="UP001180020"/>
    </source>
</evidence>
<feature type="transmembrane region" description="Helical" evidence="1">
    <location>
        <begin position="12"/>
        <end position="43"/>
    </location>
</feature>
<gene>
    <name evidence="2" type="ORF">QJS10_CPA09g01101</name>
</gene>
<proteinExistence type="predicted"/>
<evidence type="ECO:0000256" key="1">
    <source>
        <dbReference type="SAM" id="Phobius"/>
    </source>
</evidence>
<dbReference type="Proteomes" id="UP001180020">
    <property type="component" value="Unassembled WGS sequence"/>
</dbReference>
<keyword evidence="3" id="KW-1185">Reference proteome</keyword>
<evidence type="ECO:0000313" key="2">
    <source>
        <dbReference type="EMBL" id="KAK1307845.1"/>
    </source>
</evidence>
<keyword evidence="1" id="KW-0812">Transmembrane</keyword>
<feature type="transmembrane region" description="Helical" evidence="1">
    <location>
        <begin position="74"/>
        <end position="93"/>
    </location>
</feature>
<protein>
    <submittedName>
        <fullName evidence="2">Uncharacterized protein</fullName>
    </submittedName>
</protein>
<feature type="transmembrane region" description="Helical" evidence="1">
    <location>
        <begin position="49"/>
        <end position="67"/>
    </location>
</feature>
<keyword evidence="1" id="KW-0472">Membrane</keyword>
<dbReference type="EMBL" id="JAUJYO010000009">
    <property type="protein sequence ID" value="KAK1307845.1"/>
    <property type="molecule type" value="Genomic_DNA"/>
</dbReference>
<reference evidence="2" key="1">
    <citation type="journal article" date="2023" name="Nat. Commun.">
        <title>Diploid and tetraploid genomes of Acorus and the evolution of monocots.</title>
        <authorList>
            <person name="Ma L."/>
            <person name="Liu K.W."/>
            <person name="Li Z."/>
            <person name="Hsiao Y.Y."/>
            <person name="Qi Y."/>
            <person name="Fu T."/>
            <person name="Tang G.D."/>
            <person name="Zhang D."/>
            <person name="Sun W.H."/>
            <person name="Liu D.K."/>
            <person name="Li Y."/>
            <person name="Chen G.Z."/>
            <person name="Liu X.D."/>
            <person name="Liao X.Y."/>
            <person name="Jiang Y.T."/>
            <person name="Yu X."/>
            <person name="Hao Y."/>
            <person name="Huang J."/>
            <person name="Zhao X.W."/>
            <person name="Ke S."/>
            <person name="Chen Y.Y."/>
            <person name="Wu W.L."/>
            <person name="Hsu J.L."/>
            <person name="Lin Y.F."/>
            <person name="Huang M.D."/>
            <person name="Li C.Y."/>
            <person name="Huang L."/>
            <person name="Wang Z.W."/>
            <person name="Zhao X."/>
            <person name="Zhong W.Y."/>
            <person name="Peng D.H."/>
            <person name="Ahmad S."/>
            <person name="Lan S."/>
            <person name="Zhang J.S."/>
            <person name="Tsai W.C."/>
            <person name="Van de Peer Y."/>
            <person name="Liu Z.J."/>
        </authorList>
    </citation>
    <scope>NUCLEOTIDE SEQUENCE</scope>
    <source>
        <strain evidence="2">CP</strain>
    </source>
</reference>
<keyword evidence="1" id="KW-1133">Transmembrane helix</keyword>
<accession>A0AAV9E4I5</accession>
<organism evidence="2 3">
    <name type="scientific">Acorus calamus</name>
    <name type="common">Sweet flag</name>
    <dbReference type="NCBI Taxonomy" id="4465"/>
    <lineage>
        <taxon>Eukaryota</taxon>
        <taxon>Viridiplantae</taxon>
        <taxon>Streptophyta</taxon>
        <taxon>Embryophyta</taxon>
        <taxon>Tracheophyta</taxon>
        <taxon>Spermatophyta</taxon>
        <taxon>Magnoliopsida</taxon>
        <taxon>Liliopsida</taxon>
        <taxon>Acoraceae</taxon>
        <taxon>Acorus</taxon>
    </lineage>
</organism>
<sequence length="126" mass="13771">MEYFLRMLKAGLPYLLVNLFVVNISDIWTFSIVATNIAIAFLSSIPEETHWPTVLTLSAAGCIGLLGEEDRTRHVPLLVCAVVSLMVSIVGLIMSSQSPSDTHGFIKWLGRGVFAIAYITIALVAY</sequence>
<dbReference type="AlphaFoldDB" id="A0AAV9E4I5"/>
<reference evidence="2" key="2">
    <citation type="submission" date="2023-06" db="EMBL/GenBank/DDBJ databases">
        <authorList>
            <person name="Ma L."/>
            <person name="Liu K.-W."/>
            <person name="Li Z."/>
            <person name="Hsiao Y.-Y."/>
            <person name="Qi Y."/>
            <person name="Fu T."/>
            <person name="Tang G."/>
            <person name="Zhang D."/>
            <person name="Sun W.-H."/>
            <person name="Liu D.-K."/>
            <person name="Li Y."/>
            <person name="Chen G.-Z."/>
            <person name="Liu X.-D."/>
            <person name="Liao X.-Y."/>
            <person name="Jiang Y.-T."/>
            <person name="Yu X."/>
            <person name="Hao Y."/>
            <person name="Huang J."/>
            <person name="Zhao X.-W."/>
            <person name="Ke S."/>
            <person name="Chen Y.-Y."/>
            <person name="Wu W.-L."/>
            <person name="Hsu J.-L."/>
            <person name="Lin Y.-F."/>
            <person name="Huang M.-D."/>
            <person name="Li C.-Y."/>
            <person name="Huang L."/>
            <person name="Wang Z.-W."/>
            <person name="Zhao X."/>
            <person name="Zhong W.-Y."/>
            <person name="Peng D.-H."/>
            <person name="Ahmad S."/>
            <person name="Lan S."/>
            <person name="Zhang J.-S."/>
            <person name="Tsai W.-C."/>
            <person name="Van De Peer Y."/>
            <person name="Liu Z.-J."/>
        </authorList>
    </citation>
    <scope>NUCLEOTIDE SEQUENCE</scope>
    <source>
        <strain evidence="2">CP</strain>
        <tissue evidence="2">Leaves</tissue>
    </source>
</reference>
<feature type="transmembrane region" description="Helical" evidence="1">
    <location>
        <begin position="105"/>
        <end position="125"/>
    </location>
</feature>
<name>A0AAV9E4I5_ACOCL</name>
<comment type="caution">
    <text evidence="2">The sequence shown here is derived from an EMBL/GenBank/DDBJ whole genome shotgun (WGS) entry which is preliminary data.</text>
</comment>